<evidence type="ECO:0000256" key="7">
    <source>
        <dbReference type="ARBA" id="ARBA00023303"/>
    </source>
</evidence>
<dbReference type="Pfam" id="PF07885">
    <property type="entry name" value="Ion_trans_2"/>
    <property type="match status" value="2"/>
</dbReference>
<sequence length="517" mass="57954">MINSSRAVVLKAISLAISATAHLMLLLTMRLKWDIVKGFVVTTSLWCASSAILFSVVGVITQQPPPVTPPQTWRYTQNFYYAIFAAALYILIGLLLTSYAGSVRPVHLSLKDRRSVEDTSIILRALTLATFLLGGAAIYTPIEGWSLTDALYWAVYTVLTVGIGNIAPKTHLGRSLLFPYATAGITSLGLFVASIASFSTKMGELHLRFELEQEGIHIHEVPADVLKGKRIKSEFHRRHRWVVFIFSAGAWLLLWLVSARIFRGSEKGQGWTYFDSLYFTFVSLTTIGYGDLYPTSNFGKAFFVFWALLAVPVMTTLVGVMGQLGFRTVTYFVRRLGRCCPGRHAGRRVKAFLGSRRLNRPARHPYPGISPSSDVNLDIESQAHKVLDATHPTKEVQEFQTNEQLEFVGPAQHTLSIGEQIEKLVDILKDDVMQVDLHREWARIVPLLSLEGGEEDPGSSQPKRPRGSHHRPQVVREVLDANQSESERNKELLWMVKLLIEKLCSHLREEVRGGEQE</sequence>
<dbReference type="GO" id="GO:0005886">
    <property type="term" value="C:plasma membrane"/>
    <property type="evidence" value="ECO:0007669"/>
    <property type="project" value="TreeGrafter"/>
</dbReference>
<keyword evidence="13" id="KW-1185">Reference proteome</keyword>
<feature type="transmembrane region" description="Helical" evidence="10">
    <location>
        <begin position="80"/>
        <end position="100"/>
    </location>
</feature>
<keyword evidence="3 8" id="KW-0812">Transmembrane</keyword>
<evidence type="ECO:0000256" key="3">
    <source>
        <dbReference type="ARBA" id="ARBA00022692"/>
    </source>
</evidence>
<dbReference type="GO" id="GO:0015271">
    <property type="term" value="F:outward rectifier potassium channel activity"/>
    <property type="evidence" value="ECO:0007669"/>
    <property type="project" value="TreeGrafter"/>
</dbReference>
<feature type="transmembrane region" description="Helical" evidence="10">
    <location>
        <begin position="302"/>
        <end position="326"/>
    </location>
</feature>
<evidence type="ECO:0000256" key="6">
    <source>
        <dbReference type="ARBA" id="ARBA00023136"/>
    </source>
</evidence>
<dbReference type="VEuPathDB" id="FungiDB:BO70DRAFT_333018"/>
<accession>A0A317WNK7</accession>
<comment type="caution">
    <text evidence="12">The sequence shown here is derived from an EMBL/GenBank/DDBJ whole genome shotgun (WGS) entry which is preliminary data.</text>
</comment>
<dbReference type="Proteomes" id="UP000247233">
    <property type="component" value="Unassembled WGS sequence"/>
</dbReference>
<feature type="transmembrane region" description="Helical" evidence="10">
    <location>
        <begin position="241"/>
        <end position="259"/>
    </location>
</feature>
<dbReference type="SUPFAM" id="SSF81324">
    <property type="entry name" value="Voltage-gated potassium channels"/>
    <property type="match status" value="2"/>
</dbReference>
<feature type="transmembrane region" description="Helical" evidence="10">
    <location>
        <begin position="180"/>
        <end position="199"/>
    </location>
</feature>
<feature type="transmembrane region" description="Helical" evidence="10">
    <location>
        <begin position="121"/>
        <end position="139"/>
    </location>
</feature>
<dbReference type="STRING" id="1448321.A0A317WNK7"/>
<dbReference type="InterPro" id="IPR013099">
    <property type="entry name" value="K_chnl_dom"/>
</dbReference>
<feature type="transmembrane region" description="Helical" evidence="10">
    <location>
        <begin position="6"/>
        <end position="27"/>
    </location>
</feature>
<dbReference type="EMBL" id="MSFL01000007">
    <property type="protein sequence ID" value="PWY86637.1"/>
    <property type="molecule type" value="Genomic_DNA"/>
</dbReference>
<organism evidence="12 13">
    <name type="scientific">Aspergillus heteromorphus CBS 117.55</name>
    <dbReference type="NCBI Taxonomy" id="1448321"/>
    <lineage>
        <taxon>Eukaryota</taxon>
        <taxon>Fungi</taxon>
        <taxon>Dikarya</taxon>
        <taxon>Ascomycota</taxon>
        <taxon>Pezizomycotina</taxon>
        <taxon>Eurotiomycetes</taxon>
        <taxon>Eurotiomycetidae</taxon>
        <taxon>Eurotiales</taxon>
        <taxon>Aspergillaceae</taxon>
        <taxon>Aspergillus</taxon>
        <taxon>Aspergillus subgen. Circumdati</taxon>
    </lineage>
</organism>
<dbReference type="RefSeq" id="XP_025400869.1">
    <property type="nucleotide sequence ID" value="XM_025540945.1"/>
</dbReference>
<protein>
    <submittedName>
        <fullName evidence="12">Voltage-gated potassium channel</fullName>
    </submittedName>
</protein>
<dbReference type="InterPro" id="IPR003280">
    <property type="entry name" value="2pore_dom_K_chnl"/>
</dbReference>
<keyword evidence="4 10" id="KW-1133">Transmembrane helix</keyword>
<feature type="domain" description="Potassium channel" evidence="11">
    <location>
        <begin position="251"/>
        <end position="324"/>
    </location>
</feature>
<comment type="similarity">
    <text evidence="8">Belongs to the two pore domain potassium channel (TC 1.A.1.8) family.</text>
</comment>
<feature type="transmembrane region" description="Helical" evidence="10">
    <location>
        <begin position="271"/>
        <end position="290"/>
    </location>
</feature>
<keyword evidence="7 8" id="KW-0407">Ion channel</keyword>
<keyword evidence="5 8" id="KW-0406">Ion transport</keyword>
<dbReference type="GeneID" id="37063182"/>
<feature type="region of interest" description="Disordered" evidence="9">
    <location>
        <begin position="451"/>
        <end position="474"/>
    </location>
</feature>
<feature type="domain" description="Potassium channel" evidence="11">
    <location>
        <begin position="128"/>
        <end position="199"/>
    </location>
</feature>
<dbReference type="Gene3D" id="1.10.287.70">
    <property type="match status" value="2"/>
</dbReference>
<name>A0A317WNK7_9EURO</name>
<evidence type="ECO:0000256" key="5">
    <source>
        <dbReference type="ARBA" id="ARBA00023065"/>
    </source>
</evidence>
<evidence type="ECO:0000313" key="13">
    <source>
        <dbReference type="Proteomes" id="UP000247233"/>
    </source>
</evidence>
<evidence type="ECO:0000256" key="9">
    <source>
        <dbReference type="SAM" id="MobiDB-lite"/>
    </source>
</evidence>
<feature type="compositionally biased region" description="Basic residues" evidence="9">
    <location>
        <begin position="463"/>
        <end position="473"/>
    </location>
</feature>
<keyword evidence="2 8" id="KW-0813">Transport</keyword>
<feature type="transmembrane region" description="Helical" evidence="10">
    <location>
        <begin position="39"/>
        <end position="60"/>
    </location>
</feature>
<reference evidence="12 13" key="1">
    <citation type="submission" date="2016-12" db="EMBL/GenBank/DDBJ databases">
        <title>The genomes of Aspergillus section Nigri reveals drivers in fungal speciation.</title>
        <authorList>
            <consortium name="DOE Joint Genome Institute"/>
            <person name="Vesth T.C."/>
            <person name="Nybo J."/>
            <person name="Theobald S."/>
            <person name="Brandl J."/>
            <person name="Frisvad J.C."/>
            <person name="Nielsen K.F."/>
            <person name="Lyhne E.K."/>
            <person name="Kogle M.E."/>
            <person name="Kuo A."/>
            <person name="Riley R."/>
            <person name="Clum A."/>
            <person name="Nolan M."/>
            <person name="Lipzen A."/>
            <person name="Salamov A."/>
            <person name="Henrissat B."/>
            <person name="Wiebenga A."/>
            <person name="De Vries R.P."/>
            <person name="Grigoriev I.V."/>
            <person name="Mortensen U.H."/>
            <person name="Andersen M.R."/>
            <person name="Baker S.E."/>
        </authorList>
    </citation>
    <scope>NUCLEOTIDE SEQUENCE [LARGE SCALE GENOMIC DNA]</scope>
    <source>
        <strain evidence="12 13">CBS 117.55</strain>
    </source>
</reference>
<evidence type="ECO:0000256" key="10">
    <source>
        <dbReference type="SAM" id="Phobius"/>
    </source>
</evidence>
<evidence type="ECO:0000256" key="8">
    <source>
        <dbReference type="RuleBase" id="RU003857"/>
    </source>
</evidence>
<evidence type="ECO:0000256" key="1">
    <source>
        <dbReference type="ARBA" id="ARBA00004141"/>
    </source>
</evidence>
<dbReference type="GO" id="GO:0030322">
    <property type="term" value="P:stabilization of membrane potential"/>
    <property type="evidence" value="ECO:0007669"/>
    <property type="project" value="TreeGrafter"/>
</dbReference>
<comment type="subcellular location">
    <subcellularLocation>
        <location evidence="1">Membrane</location>
        <topology evidence="1">Multi-pass membrane protein</topology>
    </subcellularLocation>
</comment>
<keyword evidence="6 10" id="KW-0472">Membrane</keyword>
<evidence type="ECO:0000256" key="2">
    <source>
        <dbReference type="ARBA" id="ARBA00022448"/>
    </source>
</evidence>
<dbReference type="GO" id="GO:0022841">
    <property type="term" value="F:potassium ion leak channel activity"/>
    <property type="evidence" value="ECO:0007669"/>
    <property type="project" value="TreeGrafter"/>
</dbReference>
<dbReference type="PANTHER" id="PTHR11003">
    <property type="entry name" value="POTASSIUM CHANNEL, SUBFAMILY K"/>
    <property type="match status" value="1"/>
</dbReference>
<proteinExistence type="inferred from homology"/>
<evidence type="ECO:0000313" key="12">
    <source>
        <dbReference type="EMBL" id="PWY86637.1"/>
    </source>
</evidence>
<evidence type="ECO:0000256" key="4">
    <source>
        <dbReference type="ARBA" id="ARBA00022989"/>
    </source>
</evidence>
<dbReference type="OrthoDB" id="297496at2759"/>
<feature type="transmembrane region" description="Helical" evidence="10">
    <location>
        <begin position="151"/>
        <end position="168"/>
    </location>
</feature>
<dbReference type="PANTHER" id="PTHR11003:SF291">
    <property type="entry name" value="IP11374P"/>
    <property type="match status" value="1"/>
</dbReference>
<dbReference type="PRINTS" id="PR01333">
    <property type="entry name" value="2POREKCHANEL"/>
</dbReference>
<evidence type="ECO:0000259" key="11">
    <source>
        <dbReference type="Pfam" id="PF07885"/>
    </source>
</evidence>
<dbReference type="AlphaFoldDB" id="A0A317WNK7"/>
<gene>
    <name evidence="12" type="ORF">BO70DRAFT_333018</name>
</gene>